<dbReference type="EMBL" id="AP012489">
    <property type="protein sequence ID" value="BAN91046.1"/>
    <property type="molecule type" value="Genomic_DNA"/>
</dbReference>
<organism evidence="1 2">
    <name type="scientific">Aeropyrum camini SY1 = JCM 12091</name>
    <dbReference type="NCBI Taxonomy" id="1198449"/>
    <lineage>
        <taxon>Archaea</taxon>
        <taxon>Thermoproteota</taxon>
        <taxon>Thermoprotei</taxon>
        <taxon>Desulfurococcales</taxon>
        <taxon>Desulfurococcaceae</taxon>
        <taxon>Aeropyrum</taxon>
    </lineage>
</organism>
<sequence>MYNCKFNTALDEVDLLKTPPPETFYKLLRWLWRQLLESRLMSEGVKDPWSIRSGWVNGIYGVDLMTLDEEIRKAERRRRRGRTLTGERISEIALKLIGRDVYSGERVPPKFIITTCYNMWRNES</sequence>
<evidence type="ECO:0000313" key="1">
    <source>
        <dbReference type="EMBL" id="BAN91046.1"/>
    </source>
</evidence>
<gene>
    <name evidence="1" type="ORF">ACAM_1577</name>
</gene>
<accession>U3TF07</accession>
<name>U3TF07_9CREN</name>
<dbReference type="KEGG" id="acj:ACAM_1577"/>
<protein>
    <submittedName>
        <fullName evidence="1">Protein-tyrosine-phosphatase</fullName>
    </submittedName>
</protein>
<dbReference type="Proteomes" id="UP000016887">
    <property type="component" value="Chromosome"/>
</dbReference>
<keyword evidence="2" id="KW-1185">Reference proteome</keyword>
<reference evidence="1 2" key="1">
    <citation type="journal article" date="2013" name="Appl. Environ. Microbiol.">
        <title>Variation of the Virus-Related Elements within Syntenic Genomes of the Hyperthermophilic Archaeon Aeropyrum.</title>
        <authorList>
            <person name="Daifuku T."/>
            <person name="Yoshida T."/>
            <person name="Kitamura T."/>
            <person name="Kawaichi S."/>
            <person name="Inoue T."/>
            <person name="Nomura K."/>
            <person name="Yoshida Y."/>
            <person name="Kuno S."/>
            <person name="Sako Y."/>
        </authorList>
    </citation>
    <scope>NUCLEOTIDE SEQUENCE [LARGE SCALE GENOMIC DNA]</scope>
    <source>
        <strain evidence="1 2">SY1</strain>
    </source>
</reference>
<evidence type="ECO:0000313" key="2">
    <source>
        <dbReference type="Proteomes" id="UP000016887"/>
    </source>
</evidence>
<dbReference type="AlphaFoldDB" id="U3TF07"/>
<proteinExistence type="predicted"/>